<keyword evidence="2" id="KW-1133">Transmembrane helix</keyword>
<dbReference type="EnsemblMetazoa" id="AALFPA23_007871.R10531">
    <property type="protein sequence ID" value="AALFPA23_007871.P10531"/>
    <property type="gene ID" value="AALFPA23_007871"/>
</dbReference>
<feature type="compositionally biased region" description="Basic residues" evidence="1">
    <location>
        <begin position="513"/>
        <end position="523"/>
    </location>
</feature>
<accession>A0ABM1YCF1</accession>
<name>A0ABM1YCF1_AEDAL</name>
<reference evidence="3" key="2">
    <citation type="submission" date="2025-05" db="UniProtKB">
        <authorList>
            <consortium name="EnsemblMetazoa"/>
        </authorList>
    </citation>
    <scope>IDENTIFICATION</scope>
    <source>
        <strain evidence="3">Foshan</strain>
    </source>
</reference>
<feature type="region of interest" description="Disordered" evidence="1">
    <location>
        <begin position="105"/>
        <end position="165"/>
    </location>
</feature>
<feature type="transmembrane region" description="Helical" evidence="2">
    <location>
        <begin position="281"/>
        <end position="302"/>
    </location>
</feature>
<dbReference type="Proteomes" id="UP000069940">
    <property type="component" value="Unassembled WGS sequence"/>
</dbReference>
<feature type="transmembrane region" description="Helical" evidence="2">
    <location>
        <begin position="248"/>
        <end position="269"/>
    </location>
</feature>
<dbReference type="EnsemblMetazoa" id="AALFPA23_007871.R10529">
    <property type="protein sequence ID" value="AALFPA23_007871.P10529"/>
    <property type="gene ID" value="AALFPA23_007871"/>
</dbReference>
<dbReference type="EnsemblMetazoa" id="AALFPA23_007871.R10528">
    <property type="protein sequence ID" value="AALFPA23_007871.P10528"/>
    <property type="gene ID" value="AALFPA23_007871"/>
</dbReference>
<dbReference type="GeneID" id="115266760"/>
<keyword evidence="2" id="KW-0472">Membrane</keyword>
<feature type="transmembrane region" description="Helical" evidence="2">
    <location>
        <begin position="221"/>
        <end position="242"/>
    </location>
</feature>
<dbReference type="RefSeq" id="XP_062700693.1">
    <property type="nucleotide sequence ID" value="XM_062844709.1"/>
</dbReference>
<dbReference type="RefSeq" id="XP_062700690.1">
    <property type="nucleotide sequence ID" value="XM_062844706.1"/>
</dbReference>
<proteinExistence type="predicted"/>
<feature type="transmembrane region" description="Helical" evidence="2">
    <location>
        <begin position="314"/>
        <end position="343"/>
    </location>
</feature>
<reference evidence="4" key="1">
    <citation type="journal article" date="2015" name="Proc. Natl. Acad. Sci. U.S.A.">
        <title>Genome sequence of the Asian Tiger mosquito, Aedes albopictus, reveals insights into its biology, genetics, and evolution.</title>
        <authorList>
            <person name="Chen X.G."/>
            <person name="Jiang X."/>
            <person name="Gu J."/>
            <person name="Xu M."/>
            <person name="Wu Y."/>
            <person name="Deng Y."/>
            <person name="Zhang C."/>
            <person name="Bonizzoni M."/>
            <person name="Dermauw W."/>
            <person name="Vontas J."/>
            <person name="Armbruster P."/>
            <person name="Huang X."/>
            <person name="Yang Y."/>
            <person name="Zhang H."/>
            <person name="He W."/>
            <person name="Peng H."/>
            <person name="Liu Y."/>
            <person name="Wu K."/>
            <person name="Chen J."/>
            <person name="Lirakis M."/>
            <person name="Topalis P."/>
            <person name="Van Leeuwen T."/>
            <person name="Hall A.B."/>
            <person name="Jiang X."/>
            <person name="Thorpe C."/>
            <person name="Mueller R.L."/>
            <person name="Sun C."/>
            <person name="Waterhouse R.M."/>
            <person name="Yan G."/>
            <person name="Tu Z.J."/>
            <person name="Fang X."/>
            <person name="James A.A."/>
        </authorList>
    </citation>
    <scope>NUCLEOTIDE SEQUENCE [LARGE SCALE GENOMIC DNA]</scope>
    <source>
        <strain evidence="4">Foshan</strain>
    </source>
</reference>
<evidence type="ECO:0000313" key="4">
    <source>
        <dbReference type="Proteomes" id="UP000069940"/>
    </source>
</evidence>
<protein>
    <submittedName>
        <fullName evidence="3">Uncharacterized protein</fullName>
    </submittedName>
</protein>
<sequence>MDKLELAIRREIDELNTSISLIDRLDSTDTMDDEKQEQLLSSTRAVFDNVNSSHAKNSLTDSQISIISKHDGYPDSGHFYATPLTPTTDSSGECCDKLGTNCTSMSDGDRTLMTDSSGMMRVTSDTSTKDTKAETSTSFTESSKGNSKQKSKSKKDSKGDKKAAAAAAAKQKKAAAAAAAGNKTAAGVDQYSPNGGNSSLVSFLFPPGSPHLKKKSLPSTVVLGVLQLLFSVTLAALGGLVLARNASLAMAGTGLWCGAISGIAGSLGLMNVKMAKTGFLAVNLICVASSTLGLALTGIGAVRDANLAQQDESVWVAVTAGSGLLMALALHFLVSVFSVYYSALKLCSRPSQKSQLIENVINSSSPGSQAFMSQQKVEDYINSLQVDPSIKDMMYQSMLKRGYGSVYGEKHRTDTFSNGTGGGGSRPVMLVPACAGNGISQMMQMYPSPPPTAGDPRMMYPSNLMPPGVPQYPPMYPDTALLEAHIARVNRKRSMRSSSETEQASEDQEDQRGHRHRHHHHHNQEKTFTYTGLDRDIADSYLAKEEEKLNSSSIVNTGAVGGTETLNRHPAKEGVERATSPPLTYHHDLMLIDHRHHFERYQDVQM</sequence>
<feature type="compositionally biased region" description="Basic and acidic residues" evidence="1">
    <location>
        <begin position="566"/>
        <end position="576"/>
    </location>
</feature>
<evidence type="ECO:0000256" key="1">
    <source>
        <dbReference type="SAM" id="MobiDB-lite"/>
    </source>
</evidence>
<dbReference type="PANTHER" id="PTHR23320">
    <property type="entry name" value="MEMBRANE-SPANNING 4-DOMAINS SUBFAMILY A MS4A -RELATED"/>
    <property type="match status" value="1"/>
</dbReference>
<dbReference type="RefSeq" id="XP_062700692.1">
    <property type="nucleotide sequence ID" value="XM_062844708.1"/>
</dbReference>
<dbReference type="InterPro" id="IPR030417">
    <property type="entry name" value="MS4A"/>
</dbReference>
<feature type="compositionally biased region" description="Basic and acidic residues" evidence="1">
    <location>
        <begin position="154"/>
        <end position="163"/>
    </location>
</feature>
<keyword evidence="2" id="KW-0812">Transmembrane</keyword>
<evidence type="ECO:0000313" key="3">
    <source>
        <dbReference type="EnsemblMetazoa" id="AALFPA23_007871.P10529"/>
    </source>
</evidence>
<keyword evidence="4" id="KW-1185">Reference proteome</keyword>
<feature type="region of interest" description="Disordered" evidence="1">
    <location>
        <begin position="490"/>
        <end position="530"/>
    </location>
</feature>
<evidence type="ECO:0000256" key="2">
    <source>
        <dbReference type="SAM" id="Phobius"/>
    </source>
</evidence>
<dbReference type="PANTHER" id="PTHR23320:SF171">
    <property type="entry name" value="AGAP000247-PA"/>
    <property type="match status" value="1"/>
</dbReference>
<feature type="region of interest" description="Disordered" evidence="1">
    <location>
        <begin position="560"/>
        <end position="579"/>
    </location>
</feature>
<organism evidence="3 4">
    <name type="scientific">Aedes albopictus</name>
    <name type="common">Asian tiger mosquito</name>
    <name type="synonym">Stegomyia albopicta</name>
    <dbReference type="NCBI Taxonomy" id="7160"/>
    <lineage>
        <taxon>Eukaryota</taxon>
        <taxon>Metazoa</taxon>
        <taxon>Ecdysozoa</taxon>
        <taxon>Arthropoda</taxon>
        <taxon>Hexapoda</taxon>
        <taxon>Insecta</taxon>
        <taxon>Pterygota</taxon>
        <taxon>Neoptera</taxon>
        <taxon>Endopterygota</taxon>
        <taxon>Diptera</taxon>
        <taxon>Nematocera</taxon>
        <taxon>Culicoidea</taxon>
        <taxon>Culicidae</taxon>
        <taxon>Culicinae</taxon>
        <taxon>Aedini</taxon>
        <taxon>Aedes</taxon>
        <taxon>Stegomyia</taxon>
    </lineage>
</organism>